<dbReference type="AlphaFoldDB" id="A0AAD7JY30"/>
<accession>A0AAD7JY30</accession>
<feature type="domain" description="KOW" evidence="2">
    <location>
        <begin position="289"/>
        <end position="317"/>
    </location>
</feature>
<sequence length="794" mass="89238">MSLDNGCALAKNARAPGYDDPPLFRVKIHANTPEVFIQKLMEKILSAPLHLHNPIVSVVHRPHDRRHVYVEATSHEELSRVLELRRASIEQLVSLADRPNVLRYTAPERLHTGWGRVVRKGRREQAVTVYAVPRLPDRVPAVTTRKYKNRRTLNRKLFKPEEWQDLAQQRNRTWFLNGCEFTQEGLLVEYTIKLHYFTQEDVDPTFDELELFEDCRADVLNAPWTHSPMSPALMEGDRVVGPNWRHGWITQITVKDGVRMARVKGDSESEPFICSVSKLDRHLLALPRTLKVNDRIEVVAGQLEFGRIGRVTEIMEAKGLVHCIDSYGVSDQFFTVRVNNVAIRFFAGDTVEVTEGPHRGRTGFVLEISPGLVDVYDPTQARYDARTMNWLAHDNYLTLVRGNPAEVNTLEEYGPSPFIDTGRSFSVSPASVDFAVSENEGADNVSLEWSALKEKMAVQRDGSAYDRLERERLTKLVMATGNPFNNREVFVDGGAHAVKAQPGFVVGYKVSKTLETPTTKDLLSLVMEAHNGRSAIYANATLQVQLTMNNTIHDVPIHRLWDIKSGRQLLKAIVGDRWDWWEEKLSERWIMRTEAAPAPAPAPDPEPTAPQPASLPGEGTGKWLCLNALVGKRVDVVVQGLKQFVGHRFFKVPARMEKCEGQTGFVLIETAIDSKALEKTKIPVRSMPGSTAAQHVPPPTVKPCRVLADGTKLEDSNEHVVIIGPDWLDKAQDVGLYGLVKRERNASGCVAVLVDRVGFQVINYFPSLHLCIARNELNILGDKTFARTIFEPHT</sequence>
<reference evidence="3" key="1">
    <citation type="submission" date="2023-03" db="EMBL/GenBank/DDBJ databases">
        <title>Massive genome expansion in bonnet fungi (Mycena s.s.) driven by repeated elements and novel gene families across ecological guilds.</title>
        <authorList>
            <consortium name="Lawrence Berkeley National Laboratory"/>
            <person name="Harder C.B."/>
            <person name="Miyauchi S."/>
            <person name="Viragh M."/>
            <person name="Kuo A."/>
            <person name="Thoen E."/>
            <person name="Andreopoulos B."/>
            <person name="Lu D."/>
            <person name="Skrede I."/>
            <person name="Drula E."/>
            <person name="Henrissat B."/>
            <person name="Morin E."/>
            <person name="Kohler A."/>
            <person name="Barry K."/>
            <person name="LaButti K."/>
            <person name="Morin E."/>
            <person name="Salamov A."/>
            <person name="Lipzen A."/>
            <person name="Mereny Z."/>
            <person name="Hegedus B."/>
            <person name="Baldrian P."/>
            <person name="Stursova M."/>
            <person name="Weitz H."/>
            <person name="Taylor A."/>
            <person name="Grigoriev I.V."/>
            <person name="Nagy L.G."/>
            <person name="Martin F."/>
            <person name="Kauserud H."/>
        </authorList>
    </citation>
    <scope>NUCLEOTIDE SEQUENCE</scope>
    <source>
        <strain evidence="3">CBHHK188m</strain>
    </source>
</reference>
<evidence type="ECO:0000256" key="1">
    <source>
        <dbReference type="SAM" id="MobiDB-lite"/>
    </source>
</evidence>
<name>A0AAD7JY30_9AGAR</name>
<dbReference type="InterPro" id="IPR005824">
    <property type="entry name" value="KOW"/>
</dbReference>
<gene>
    <name evidence="3" type="ORF">DFH07DRAFT_767386</name>
</gene>
<proteinExistence type="predicted"/>
<organism evidence="3 4">
    <name type="scientific">Mycena maculata</name>
    <dbReference type="NCBI Taxonomy" id="230809"/>
    <lineage>
        <taxon>Eukaryota</taxon>
        <taxon>Fungi</taxon>
        <taxon>Dikarya</taxon>
        <taxon>Basidiomycota</taxon>
        <taxon>Agaricomycotina</taxon>
        <taxon>Agaricomycetes</taxon>
        <taxon>Agaricomycetidae</taxon>
        <taxon>Agaricales</taxon>
        <taxon>Marasmiineae</taxon>
        <taxon>Mycenaceae</taxon>
        <taxon>Mycena</taxon>
    </lineage>
</organism>
<dbReference type="SMART" id="SM00739">
    <property type="entry name" value="KOW"/>
    <property type="match status" value="2"/>
</dbReference>
<keyword evidence="4" id="KW-1185">Reference proteome</keyword>
<dbReference type="GO" id="GO:0006354">
    <property type="term" value="P:DNA-templated transcription elongation"/>
    <property type="evidence" value="ECO:0007669"/>
    <property type="project" value="InterPro"/>
</dbReference>
<dbReference type="InterPro" id="IPR008991">
    <property type="entry name" value="Translation_prot_SH3-like_sf"/>
</dbReference>
<dbReference type="EMBL" id="JARJLG010000016">
    <property type="protein sequence ID" value="KAJ7774177.1"/>
    <property type="molecule type" value="Genomic_DNA"/>
</dbReference>
<feature type="region of interest" description="Disordered" evidence="1">
    <location>
        <begin position="597"/>
        <end position="616"/>
    </location>
</feature>
<dbReference type="InterPro" id="IPR036735">
    <property type="entry name" value="NGN_dom_sf"/>
</dbReference>
<evidence type="ECO:0000313" key="4">
    <source>
        <dbReference type="Proteomes" id="UP001215280"/>
    </source>
</evidence>
<dbReference type="SUPFAM" id="SSF50104">
    <property type="entry name" value="Translation proteins SH3-like domain"/>
    <property type="match status" value="1"/>
</dbReference>
<dbReference type="Proteomes" id="UP001215280">
    <property type="component" value="Unassembled WGS sequence"/>
</dbReference>
<feature type="compositionally biased region" description="Pro residues" evidence="1">
    <location>
        <begin position="598"/>
        <end position="610"/>
    </location>
</feature>
<protein>
    <recommendedName>
        <fullName evidence="2">KOW domain-containing protein</fullName>
    </recommendedName>
</protein>
<evidence type="ECO:0000313" key="3">
    <source>
        <dbReference type="EMBL" id="KAJ7774177.1"/>
    </source>
</evidence>
<dbReference type="Gene3D" id="3.30.70.940">
    <property type="entry name" value="NusG, N-terminal domain"/>
    <property type="match status" value="1"/>
</dbReference>
<feature type="domain" description="KOW" evidence="2">
    <location>
        <begin position="344"/>
        <end position="371"/>
    </location>
</feature>
<evidence type="ECO:0000259" key="2">
    <source>
        <dbReference type="SMART" id="SM00739"/>
    </source>
</evidence>
<comment type="caution">
    <text evidence="3">The sequence shown here is derived from an EMBL/GenBank/DDBJ whole genome shotgun (WGS) entry which is preliminary data.</text>
</comment>